<dbReference type="Gene3D" id="2.40.50.180">
    <property type="entry name" value="CheA-289, Domain 4"/>
    <property type="match status" value="1"/>
</dbReference>
<evidence type="ECO:0000313" key="6">
    <source>
        <dbReference type="Proteomes" id="UP000629098"/>
    </source>
</evidence>
<evidence type="ECO:0000259" key="4">
    <source>
        <dbReference type="PROSITE" id="PS50851"/>
    </source>
</evidence>
<dbReference type="AlphaFoldDB" id="A0A8J6XEM8"/>
<accession>A0A8J6XEM8</accession>
<dbReference type="GO" id="GO:0005829">
    <property type="term" value="C:cytosol"/>
    <property type="evidence" value="ECO:0007669"/>
    <property type="project" value="TreeGrafter"/>
</dbReference>
<reference evidence="5" key="1">
    <citation type="submission" date="2020-09" db="EMBL/GenBank/DDBJ databases">
        <title>Iningainema tapete sp. nov. (Scytonemataceae, Cyanobacteria) from greenhouses in central Florida (USA) produces two types of nodularin with biosynthetic potential for microcystin-LR and anabaenopeptins.</title>
        <authorList>
            <person name="Berthold D.E."/>
            <person name="Lefler F.W."/>
            <person name="Huang I.-S."/>
            <person name="Abdulla H."/>
            <person name="Zimba P.V."/>
            <person name="Laughinghouse H.D. IV."/>
        </authorList>
    </citation>
    <scope>NUCLEOTIDE SEQUENCE</scope>
    <source>
        <strain evidence="5">BLCCT55</strain>
    </source>
</reference>
<dbReference type="InterPro" id="IPR039315">
    <property type="entry name" value="CheW"/>
</dbReference>
<evidence type="ECO:0000256" key="2">
    <source>
        <dbReference type="ARBA" id="ARBA00021483"/>
    </source>
</evidence>
<comment type="subcellular location">
    <subcellularLocation>
        <location evidence="1">Cytoplasm</location>
    </subcellularLocation>
</comment>
<dbReference type="Gene3D" id="2.30.30.40">
    <property type="entry name" value="SH3 Domains"/>
    <property type="match status" value="1"/>
</dbReference>
<dbReference type="GO" id="GO:0006935">
    <property type="term" value="P:chemotaxis"/>
    <property type="evidence" value="ECO:0007669"/>
    <property type="project" value="InterPro"/>
</dbReference>
<dbReference type="Pfam" id="PF01584">
    <property type="entry name" value="CheW"/>
    <property type="match status" value="1"/>
</dbReference>
<keyword evidence="6" id="KW-1185">Reference proteome</keyword>
<dbReference type="PROSITE" id="PS50851">
    <property type="entry name" value="CHEW"/>
    <property type="match status" value="1"/>
</dbReference>
<evidence type="ECO:0000313" key="5">
    <source>
        <dbReference type="EMBL" id="MBD2774159.1"/>
    </source>
</evidence>
<dbReference type="InterPro" id="IPR002545">
    <property type="entry name" value="CheW-lke_dom"/>
</dbReference>
<name>A0A8J6XEM8_9CYAN</name>
<protein>
    <recommendedName>
        <fullName evidence="2">Chemotaxis protein CheW</fullName>
    </recommendedName>
</protein>
<dbReference type="PANTHER" id="PTHR22617:SF45">
    <property type="entry name" value="CHEMOTAXIS PROTEIN CHEW"/>
    <property type="match status" value="1"/>
</dbReference>
<gene>
    <name evidence="5" type="ORF">ICL16_19285</name>
</gene>
<evidence type="ECO:0000256" key="1">
    <source>
        <dbReference type="ARBA" id="ARBA00004496"/>
    </source>
</evidence>
<proteinExistence type="predicted"/>
<comment type="caution">
    <text evidence="5">The sequence shown here is derived from an EMBL/GenBank/DDBJ whole genome shotgun (WGS) entry which is preliminary data.</text>
</comment>
<dbReference type="SUPFAM" id="SSF50341">
    <property type="entry name" value="CheW-like"/>
    <property type="match status" value="1"/>
</dbReference>
<dbReference type="GO" id="GO:0007165">
    <property type="term" value="P:signal transduction"/>
    <property type="evidence" value="ECO:0007669"/>
    <property type="project" value="InterPro"/>
</dbReference>
<keyword evidence="3" id="KW-0963">Cytoplasm</keyword>
<feature type="domain" description="CheW-like" evidence="4">
    <location>
        <begin position="73"/>
        <end position="221"/>
    </location>
</feature>
<organism evidence="5 6">
    <name type="scientific">Iningainema tapete BLCC-T55</name>
    <dbReference type="NCBI Taxonomy" id="2748662"/>
    <lineage>
        <taxon>Bacteria</taxon>
        <taxon>Bacillati</taxon>
        <taxon>Cyanobacteriota</taxon>
        <taxon>Cyanophyceae</taxon>
        <taxon>Nostocales</taxon>
        <taxon>Scytonemataceae</taxon>
        <taxon>Iningainema tapete</taxon>
    </lineage>
</organism>
<evidence type="ECO:0000256" key="3">
    <source>
        <dbReference type="ARBA" id="ARBA00022490"/>
    </source>
</evidence>
<dbReference type="Proteomes" id="UP000629098">
    <property type="component" value="Unassembled WGS sequence"/>
</dbReference>
<sequence>MINDCWNQIGIAGDRSCPELKTVIHCRNCPIYAATGRSLLEHEPPPGYLDEWTHLRSSEKNLRDIHSIAPTGTISVSIFRLGEELLALPAQLLKEVTQSCVIHTLPHRSNNIFLGLVSIRGEIQMCISLSAVLRIEIANLNLEKAGSHVSGRMVVVEKQGSRWVFPVDEIYGIHRIHLDELGQVPTTISKVPDTYTKGVITWQSQKVSFLDDELLFYSLNKKVL</sequence>
<dbReference type="EMBL" id="JACXAE010000064">
    <property type="protein sequence ID" value="MBD2774159.1"/>
    <property type="molecule type" value="Genomic_DNA"/>
</dbReference>
<dbReference type="InterPro" id="IPR036061">
    <property type="entry name" value="CheW-like_dom_sf"/>
</dbReference>
<dbReference type="PANTHER" id="PTHR22617">
    <property type="entry name" value="CHEMOTAXIS SENSOR HISTIDINE KINASE-RELATED"/>
    <property type="match status" value="1"/>
</dbReference>